<keyword evidence="4" id="KW-0411">Iron-sulfur</keyword>
<dbReference type="Proteomes" id="UP000595847">
    <property type="component" value="Chromosome"/>
</dbReference>
<dbReference type="InterPro" id="IPR018967">
    <property type="entry name" value="FeS-contain_CDGSH-typ"/>
</dbReference>
<dbReference type="RefSeq" id="WP_198826276.1">
    <property type="nucleotide sequence ID" value="NZ_CP066308.1"/>
</dbReference>
<evidence type="ECO:0000313" key="8">
    <source>
        <dbReference type="Proteomes" id="UP000595847"/>
    </source>
</evidence>
<dbReference type="EMBL" id="CP073708">
    <property type="protein sequence ID" value="QUO39721.1"/>
    <property type="molecule type" value="Genomic_DNA"/>
</dbReference>
<keyword evidence="3" id="KW-0408">Iron</keyword>
<dbReference type="Gene3D" id="3.40.5.90">
    <property type="entry name" value="CDGSH iron-sulfur domain, mitoNEET-type"/>
    <property type="match status" value="1"/>
</dbReference>
<proteinExistence type="predicted"/>
<dbReference type="GO" id="GO:0046872">
    <property type="term" value="F:metal ion binding"/>
    <property type="evidence" value="ECO:0007669"/>
    <property type="project" value="UniProtKB-KW"/>
</dbReference>
<organism evidence="6 8">
    <name type="scientific">Brevibacillus composti</name>
    <dbReference type="NCBI Taxonomy" id="2796470"/>
    <lineage>
        <taxon>Bacteria</taxon>
        <taxon>Bacillati</taxon>
        <taxon>Bacillota</taxon>
        <taxon>Bacilli</taxon>
        <taxon>Bacillales</taxon>
        <taxon>Paenibacillaceae</taxon>
        <taxon>Brevibacillus</taxon>
    </lineage>
</organism>
<evidence type="ECO:0000313" key="7">
    <source>
        <dbReference type="EMBL" id="QUO39721.1"/>
    </source>
</evidence>
<feature type="domain" description="Iron-binding zinc finger CDGSH type" evidence="5">
    <location>
        <begin position="17"/>
        <end position="62"/>
    </location>
</feature>
<evidence type="ECO:0000256" key="1">
    <source>
        <dbReference type="ARBA" id="ARBA00022714"/>
    </source>
</evidence>
<sequence>MAGEKVTIKINDHGSIRVTGEVDLLDAEGNRFDVGNTFSLCRCGQSGTKPFCDGTHKKIEFDSAPRAT</sequence>
<evidence type="ECO:0000256" key="2">
    <source>
        <dbReference type="ARBA" id="ARBA00022723"/>
    </source>
</evidence>
<gene>
    <name evidence="6" type="ORF">JD108_11755</name>
    <name evidence="7" type="ORF">KDJ56_11700</name>
</gene>
<evidence type="ECO:0000259" key="5">
    <source>
        <dbReference type="SMART" id="SM00704"/>
    </source>
</evidence>
<reference evidence="7" key="2">
    <citation type="submission" date="2021-04" db="EMBL/GenBank/DDBJ databases">
        <title>Brevibacillus composti FJAT-54423, complete genome.</title>
        <authorList>
            <person name="Tang R."/>
        </authorList>
    </citation>
    <scope>NUCLEOTIDE SEQUENCE</scope>
    <source>
        <strain evidence="7">FJAT-54424</strain>
    </source>
</reference>
<reference evidence="6 8" key="1">
    <citation type="submission" date="2020-12" db="EMBL/GenBank/DDBJ databases">
        <title>strain FJAT-54423T represents a novel species of the genus Brevibacillus.</title>
        <authorList>
            <person name="Tang R."/>
        </authorList>
    </citation>
    <scope>NUCLEOTIDE SEQUENCE [LARGE SCALE GENOMIC DNA]</scope>
    <source>
        <strain evidence="6 8">FJAT-54423</strain>
    </source>
</reference>
<dbReference type="GO" id="GO:0005737">
    <property type="term" value="C:cytoplasm"/>
    <property type="evidence" value="ECO:0007669"/>
    <property type="project" value="UniProtKB-ARBA"/>
</dbReference>
<evidence type="ECO:0000256" key="3">
    <source>
        <dbReference type="ARBA" id="ARBA00023004"/>
    </source>
</evidence>
<dbReference type="EMBL" id="CP066308">
    <property type="protein sequence ID" value="QQE72643.1"/>
    <property type="molecule type" value="Genomic_DNA"/>
</dbReference>
<keyword evidence="2" id="KW-0479">Metal-binding</keyword>
<evidence type="ECO:0000313" key="9">
    <source>
        <dbReference type="Proteomes" id="UP000677234"/>
    </source>
</evidence>
<dbReference type="Proteomes" id="UP000677234">
    <property type="component" value="Chromosome"/>
</dbReference>
<keyword evidence="9" id="KW-1185">Reference proteome</keyword>
<keyword evidence="1" id="KW-0001">2Fe-2S</keyword>
<dbReference type="GO" id="GO:0051537">
    <property type="term" value="F:2 iron, 2 sulfur cluster binding"/>
    <property type="evidence" value="ECO:0007669"/>
    <property type="project" value="UniProtKB-KW"/>
</dbReference>
<protein>
    <submittedName>
        <fullName evidence="6">CDGSH iron-sulfur domain-containing protein</fullName>
    </submittedName>
</protein>
<dbReference type="KEGG" id="bcop:JD108_11755"/>
<dbReference type="Pfam" id="PF09360">
    <property type="entry name" value="zf-CDGSH"/>
    <property type="match status" value="1"/>
</dbReference>
<evidence type="ECO:0000256" key="4">
    <source>
        <dbReference type="ARBA" id="ARBA00023014"/>
    </source>
</evidence>
<name>A0A7T5JLU9_9BACL</name>
<evidence type="ECO:0000313" key="6">
    <source>
        <dbReference type="EMBL" id="QQE72643.1"/>
    </source>
</evidence>
<dbReference type="InterPro" id="IPR042216">
    <property type="entry name" value="MitoNEET_CISD"/>
</dbReference>
<dbReference type="SMART" id="SM00704">
    <property type="entry name" value="ZnF_CDGSH"/>
    <property type="match status" value="1"/>
</dbReference>
<accession>A0A7T5JLU9</accession>
<dbReference type="AlphaFoldDB" id="A0A7T5JLU9"/>